<dbReference type="PANTHER" id="PTHR10383">
    <property type="entry name" value="SERINE INCORPORATOR"/>
    <property type="match status" value="1"/>
</dbReference>
<reference evidence="6 7" key="1">
    <citation type="submission" date="2018-11" db="EMBL/GenBank/DDBJ databases">
        <authorList>
            <consortium name="Pathogen Informatics"/>
        </authorList>
    </citation>
    <scope>NUCLEOTIDE SEQUENCE [LARGE SCALE GENOMIC DNA]</scope>
</reference>
<dbReference type="WBParaSite" id="HPBE_0002436001-mRNA-1">
    <property type="protein sequence ID" value="HPBE_0002436001-mRNA-1"/>
    <property type="gene ID" value="HPBE_0002436001"/>
</dbReference>
<proteinExistence type="inferred from homology"/>
<dbReference type="Proteomes" id="UP000050761">
    <property type="component" value="Unassembled WGS sequence"/>
</dbReference>
<keyword evidence="5" id="KW-0472">Membrane</keyword>
<evidence type="ECO:0000256" key="5">
    <source>
        <dbReference type="ARBA" id="ARBA00023136"/>
    </source>
</evidence>
<keyword evidence="7" id="KW-1185">Reference proteome</keyword>
<keyword evidence="3" id="KW-0812">Transmembrane</keyword>
<evidence type="ECO:0000313" key="7">
    <source>
        <dbReference type="Proteomes" id="UP000050761"/>
    </source>
</evidence>
<protein>
    <submittedName>
        <fullName evidence="8">7TM_GPCR_Srx domain-containing protein</fullName>
    </submittedName>
</protein>
<dbReference type="OrthoDB" id="5963193at2759"/>
<evidence type="ECO:0000256" key="2">
    <source>
        <dbReference type="ARBA" id="ARBA00006665"/>
    </source>
</evidence>
<accession>A0A3P8CZF0</accession>
<dbReference type="PANTHER" id="PTHR10383:SF9">
    <property type="entry name" value="SERINE INCORPORATOR, ISOFORM F"/>
    <property type="match status" value="1"/>
</dbReference>
<accession>A0A183GNU0</accession>
<comment type="similarity">
    <text evidence="2">Belongs to the TDE1 family.</text>
</comment>
<evidence type="ECO:0000313" key="6">
    <source>
        <dbReference type="EMBL" id="VDP44547.1"/>
    </source>
</evidence>
<dbReference type="GO" id="GO:0016020">
    <property type="term" value="C:membrane"/>
    <property type="evidence" value="ECO:0007669"/>
    <property type="project" value="UniProtKB-SubCell"/>
</dbReference>
<dbReference type="AlphaFoldDB" id="A0A183GNU0"/>
<gene>
    <name evidence="6" type="ORF">HPBE_LOCUS24359</name>
</gene>
<evidence type="ECO:0000313" key="8">
    <source>
        <dbReference type="WBParaSite" id="HPBE_0002436001-mRNA-1"/>
    </source>
</evidence>
<evidence type="ECO:0000256" key="4">
    <source>
        <dbReference type="ARBA" id="ARBA00022989"/>
    </source>
</evidence>
<evidence type="ECO:0000256" key="1">
    <source>
        <dbReference type="ARBA" id="ARBA00004141"/>
    </source>
</evidence>
<dbReference type="EMBL" id="UZAH01036229">
    <property type="protein sequence ID" value="VDP44547.1"/>
    <property type="molecule type" value="Genomic_DNA"/>
</dbReference>
<comment type="subcellular location">
    <subcellularLocation>
        <location evidence="1">Membrane</location>
        <topology evidence="1">Multi-pass membrane protein</topology>
    </subcellularLocation>
</comment>
<sequence>MFGLASLYVMMTLTSWYKTEILYLFCSSPGNDLAHLNSNMASVWVKIVSSWLCVALYGWTLLAPALFPDREF</sequence>
<organism evidence="7 8">
    <name type="scientific">Heligmosomoides polygyrus</name>
    <name type="common">Parasitic roundworm</name>
    <dbReference type="NCBI Taxonomy" id="6339"/>
    <lineage>
        <taxon>Eukaryota</taxon>
        <taxon>Metazoa</taxon>
        <taxon>Ecdysozoa</taxon>
        <taxon>Nematoda</taxon>
        <taxon>Chromadorea</taxon>
        <taxon>Rhabditida</taxon>
        <taxon>Rhabditina</taxon>
        <taxon>Rhabditomorpha</taxon>
        <taxon>Strongyloidea</taxon>
        <taxon>Heligmosomidae</taxon>
        <taxon>Heligmosomoides</taxon>
    </lineage>
</organism>
<keyword evidence="4" id="KW-1133">Transmembrane helix</keyword>
<name>A0A183GNU0_HELPZ</name>
<dbReference type="Pfam" id="PF03348">
    <property type="entry name" value="Serinc"/>
    <property type="match status" value="1"/>
</dbReference>
<evidence type="ECO:0000256" key="3">
    <source>
        <dbReference type="ARBA" id="ARBA00022692"/>
    </source>
</evidence>
<reference evidence="8" key="2">
    <citation type="submission" date="2019-09" db="UniProtKB">
        <authorList>
            <consortium name="WormBaseParasite"/>
        </authorList>
    </citation>
    <scope>IDENTIFICATION</scope>
</reference>
<dbReference type="InterPro" id="IPR005016">
    <property type="entry name" value="TDE1/TMS"/>
</dbReference>